<evidence type="ECO:0000313" key="3">
    <source>
        <dbReference type="EMBL" id="VDP46471.1"/>
    </source>
</evidence>
<dbReference type="PANTHER" id="PTHR10807">
    <property type="entry name" value="MYOTUBULARIN-RELATED"/>
    <property type="match status" value="1"/>
</dbReference>
<dbReference type="AlphaFoldDB" id="A0A183J8M1"/>
<dbReference type="Pfam" id="PF06602">
    <property type="entry name" value="Myotub-related"/>
    <property type="match status" value="1"/>
</dbReference>
<dbReference type="GO" id="GO:0005737">
    <property type="term" value="C:cytoplasm"/>
    <property type="evidence" value="ECO:0007669"/>
    <property type="project" value="TreeGrafter"/>
</dbReference>
<dbReference type="InterPro" id="IPR030564">
    <property type="entry name" value="Myotubularin"/>
</dbReference>
<evidence type="ECO:0000313" key="4">
    <source>
        <dbReference type="Proteomes" id="UP000270296"/>
    </source>
</evidence>
<feature type="domain" description="Myotubularin phosphatase" evidence="2">
    <location>
        <begin position="1"/>
        <end position="139"/>
    </location>
</feature>
<evidence type="ECO:0000313" key="5">
    <source>
        <dbReference type="WBParaSite" id="SBAD_0001262401-mRNA-1"/>
    </source>
</evidence>
<comment type="similarity">
    <text evidence="1">Belongs to the protein-tyrosine phosphatase family. Non-receptor class myotubularin subfamily.</text>
</comment>
<evidence type="ECO:0000256" key="1">
    <source>
        <dbReference type="ARBA" id="ARBA00007471"/>
    </source>
</evidence>
<protein>
    <submittedName>
        <fullName evidence="5">Myotubularin phosphatase domain-containing protein</fullName>
    </submittedName>
</protein>
<dbReference type="InterPro" id="IPR029021">
    <property type="entry name" value="Prot-tyrosine_phosphatase-like"/>
</dbReference>
<name>A0A183J8M1_9BILA</name>
<dbReference type="InterPro" id="IPR010569">
    <property type="entry name" value="Myotubularin-like_Pase_dom"/>
</dbReference>
<accession>A0A183J8M1</accession>
<organism evidence="5">
    <name type="scientific">Soboliphyme baturini</name>
    <dbReference type="NCBI Taxonomy" id="241478"/>
    <lineage>
        <taxon>Eukaryota</taxon>
        <taxon>Metazoa</taxon>
        <taxon>Ecdysozoa</taxon>
        <taxon>Nematoda</taxon>
        <taxon>Enoplea</taxon>
        <taxon>Dorylaimia</taxon>
        <taxon>Dioctophymatida</taxon>
        <taxon>Dioctophymatoidea</taxon>
        <taxon>Soboliphymatidae</taxon>
        <taxon>Soboliphyme</taxon>
    </lineage>
</organism>
<dbReference type="EMBL" id="UZAM01017223">
    <property type="protein sequence ID" value="VDP46471.1"/>
    <property type="molecule type" value="Genomic_DNA"/>
</dbReference>
<evidence type="ECO:0000259" key="2">
    <source>
        <dbReference type="PROSITE" id="PS51339"/>
    </source>
</evidence>
<reference evidence="3 4" key="2">
    <citation type="submission" date="2018-11" db="EMBL/GenBank/DDBJ databases">
        <authorList>
            <consortium name="Pathogen Informatics"/>
        </authorList>
    </citation>
    <scope>NUCLEOTIDE SEQUENCE [LARGE SCALE GENOMIC DNA]</scope>
</reference>
<keyword evidence="4" id="KW-1185">Reference proteome</keyword>
<dbReference type="GO" id="GO:0019903">
    <property type="term" value="F:protein phosphatase binding"/>
    <property type="evidence" value="ECO:0007669"/>
    <property type="project" value="TreeGrafter"/>
</dbReference>
<sequence length="175" mass="20883">MIEREFVQAGHPFASRCSHSVYGRSSHSSRDRAESPTFLLFLDCLWQVMQQYQNSFEFVPALLTFLFDHAYASEFGTFLYNCEKEKKENNVKQKTVSIWSYLNHPDILYRYINPYYQPNNEVLWPSVAPQSILLWERLYCRWLVDWSKIEKAEAKAAELKSEENRLINRISKIRR</sequence>
<proteinExistence type="inferred from homology"/>
<dbReference type="PROSITE" id="PS51339">
    <property type="entry name" value="PPASE_MYOTUBULARIN"/>
    <property type="match status" value="1"/>
</dbReference>
<gene>
    <name evidence="3" type="ORF">SBAD_LOCUS12219</name>
</gene>
<dbReference type="SUPFAM" id="SSF52799">
    <property type="entry name" value="(Phosphotyrosine protein) phosphatases II"/>
    <property type="match status" value="1"/>
</dbReference>
<reference evidence="5" key="1">
    <citation type="submission" date="2016-06" db="UniProtKB">
        <authorList>
            <consortium name="WormBaseParasite"/>
        </authorList>
    </citation>
    <scope>IDENTIFICATION</scope>
</reference>
<dbReference type="Proteomes" id="UP000270296">
    <property type="component" value="Unassembled WGS sequence"/>
</dbReference>
<dbReference type="GO" id="GO:0046856">
    <property type="term" value="P:phosphatidylinositol dephosphorylation"/>
    <property type="evidence" value="ECO:0007669"/>
    <property type="project" value="TreeGrafter"/>
</dbReference>
<dbReference type="OrthoDB" id="5854620at2759"/>
<dbReference type="PANTHER" id="PTHR10807:SF73">
    <property type="entry name" value="LD06050P"/>
    <property type="match status" value="1"/>
</dbReference>
<dbReference type="GO" id="GO:0010507">
    <property type="term" value="P:negative regulation of autophagy"/>
    <property type="evidence" value="ECO:0007669"/>
    <property type="project" value="TreeGrafter"/>
</dbReference>
<dbReference type="WBParaSite" id="SBAD_0001262401-mRNA-1">
    <property type="protein sequence ID" value="SBAD_0001262401-mRNA-1"/>
    <property type="gene ID" value="SBAD_0001262401"/>
</dbReference>